<sequence length="203" mass="23565">MVTRNYLDIYFYTLYNQQCCLEVIKRMKWSIHQLSKYRQDGMPIDTYVQLDEVMERNQDIRAISPVHVKGLCTFGASQMTCQLTVTATLTLPCARTWEDVEFPIEVETVEIFSWIDEEKRGEDDGEIHYIDGEVIDMKPVIEELVLLEVPLQVFKENTEGQVQGGKNWSYATDEDVALHKKTDEPKVDPRLAALAKYFDQTDE</sequence>
<dbReference type="Pfam" id="PF02620">
    <property type="entry name" value="YceD"/>
    <property type="match status" value="1"/>
</dbReference>
<proteinExistence type="predicted"/>
<dbReference type="InterPro" id="IPR003772">
    <property type="entry name" value="YceD"/>
</dbReference>
<evidence type="ECO:0008006" key="3">
    <source>
        <dbReference type="Google" id="ProtNLM"/>
    </source>
</evidence>
<accession>A0A2S5D401</accession>
<protein>
    <recommendedName>
        <fullName evidence="3">Metal-binding protein</fullName>
    </recommendedName>
</protein>
<gene>
    <name evidence="1" type="ORF">LYSIN_02573</name>
</gene>
<comment type="caution">
    <text evidence="1">The sequence shown here is derived from an EMBL/GenBank/DDBJ whole genome shotgun (WGS) entry which is preliminary data.</text>
</comment>
<dbReference type="AlphaFoldDB" id="A0A2S5D401"/>
<evidence type="ECO:0000313" key="2">
    <source>
        <dbReference type="Proteomes" id="UP000237319"/>
    </source>
</evidence>
<dbReference type="Proteomes" id="UP000237319">
    <property type="component" value="Unassembled WGS sequence"/>
</dbReference>
<dbReference type="EMBL" id="PGLV01000001">
    <property type="protein sequence ID" value="POZ57789.1"/>
    <property type="molecule type" value="Genomic_DNA"/>
</dbReference>
<name>A0A2S5D401_LYSSH</name>
<evidence type="ECO:0000313" key="1">
    <source>
        <dbReference type="EMBL" id="POZ57789.1"/>
    </source>
</evidence>
<reference evidence="1 2" key="1">
    <citation type="submission" date="2017-11" db="EMBL/GenBank/DDBJ databases">
        <title>Genome sequence of Lysinibacillus sphaericus, a lignin-degrading bacteria isolated from municipal solid waste soil.</title>
        <authorList>
            <person name="Persinoti G.F."/>
            <person name="Paixao D.A."/>
            <person name="Bugg T.D."/>
            <person name="Squina F.M."/>
        </authorList>
    </citation>
    <scope>NUCLEOTIDE SEQUENCE [LARGE SCALE GENOMIC DNA]</scope>
    <source>
        <strain evidence="1 2">A1</strain>
    </source>
</reference>
<keyword evidence="2" id="KW-1185">Reference proteome</keyword>
<organism evidence="1 2">
    <name type="scientific">Lysinibacillus sphaericus</name>
    <name type="common">Bacillus sphaericus</name>
    <dbReference type="NCBI Taxonomy" id="1421"/>
    <lineage>
        <taxon>Bacteria</taxon>
        <taxon>Bacillati</taxon>
        <taxon>Bacillota</taxon>
        <taxon>Bacilli</taxon>
        <taxon>Bacillales</taxon>
        <taxon>Bacillaceae</taxon>
        <taxon>Lysinibacillus</taxon>
    </lineage>
</organism>